<dbReference type="EMBL" id="CP104965">
    <property type="protein sequence ID" value="UXN71126.1"/>
    <property type="molecule type" value="Genomic_DNA"/>
</dbReference>
<protein>
    <submittedName>
        <fullName evidence="1">Uncharacterized protein</fullName>
    </submittedName>
</protein>
<name>A0ABY6CJD3_9HYPH</name>
<dbReference type="RefSeq" id="WP_113121018.1">
    <property type="nucleotide sequence ID" value="NZ_CP104965.1"/>
</dbReference>
<gene>
    <name evidence="1" type="ORF">N8A98_08055</name>
</gene>
<reference evidence="1 2" key="1">
    <citation type="submission" date="2022-09" db="EMBL/GenBank/DDBJ databases">
        <title>Interaction between co-microsymbionts with complementary sets of symbiotic genes in legume-rhizobium systems.</title>
        <authorList>
            <person name="Safronova V."/>
            <person name="Sazanova A."/>
            <person name="Afonin A."/>
            <person name="Chirak E."/>
        </authorList>
    </citation>
    <scope>NUCLEOTIDE SEQUENCE [LARGE SCALE GENOMIC DNA]</scope>
    <source>
        <strain evidence="1 2">A18/4-1</strain>
    </source>
</reference>
<organism evidence="1 2">
    <name type="scientific">Devosia neptuniae</name>
    <dbReference type="NCBI Taxonomy" id="191302"/>
    <lineage>
        <taxon>Bacteria</taxon>
        <taxon>Pseudomonadati</taxon>
        <taxon>Pseudomonadota</taxon>
        <taxon>Alphaproteobacteria</taxon>
        <taxon>Hyphomicrobiales</taxon>
        <taxon>Devosiaceae</taxon>
        <taxon>Devosia</taxon>
    </lineage>
</organism>
<keyword evidence="2" id="KW-1185">Reference proteome</keyword>
<proteinExistence type="predicted"/>
<accession>A0ABY6CJD3</accession>
<evidence type="ECO:0000313" key="1">
    <source>
        <dbReference type="EMBL" id="UXN71126.1"/>
    </source>
</evidence>
<sequence>MPLYKVKLRSGELITIEDGRDLTTLSKTLREHGFLQVERRDSDYAPAKMTLVSLMEHAVNSIERD</sequence>
<dbReference type="Proteomes" id="UP001061862">
    <property type="component" value="Chromosome"/>
</dbReference>
<evidence type="ECO:0000313" key="2">
    <source>
        <dbReference type="Proteomes" id="UP001061862"/>
    </source>
</evidence>